<reference evidence="3" key="2">
    <citation type="submission" date="2022-10" db="EMBL/GenBank/DDBJ databases">
        <authorList>
            <consortium name="ENA_rothamsted_submissions"/>
            <consortium name="culmorum"/>
            <person name="King R."/>
        </authorList>
    </citation>
    <scope>NUCLEOTIDE SEQUENCE</scope>
</reference>
<feature type="coiled-coil region" evidence="1">
    <location>
        <begin position="88"/>
        <end position="129"/>
    </location>
</feature>
<feature type="domain" description="FP protein C-terminal" evidence="2">
    <location>
        <begin position="241"/>
        <end position="291"/>
    </location>
</feature>
<reference evidence="3" key="1">
    <citation type="submission" date="2022-01" db="EMBL/GenBank/DDBJ databases">
        <authorList>
            <person name="King R."/>
        </authorList>
    </citation>
    <scope>NUCLEOTIDE SEQUENCE</scope>
</reference>
<dbReference type="Pfam" id="PF25298">
    <property type="entry name" value="Baculo_FP_2nd"/>
    <property type="match status" value="1"/>
</dbReference>
<keyword evidence="4" id="KW-1185">Reference proteome</keyword>
<evidence type="ECO:0000256" key="1">
    <source>
        <dbReference type="SAM" id="Coils"/>
    </source>
</evidence>
<gene>
    <name evidence="3" type="ORF">PHAECO_LOCUS4873</name>
</gene>
<proteinExistence type="predicted"/>
<name>A0A9P0GR59_PHACE</name>
<sequence length="293" mass="33821">MSAVCCYCGLSLKTRNVVKCNEKECLKSCHPDCMPQGKLQDNWFCSNHAEPSMRELLQEIRKVFEMNADMAKSIENCHDKIDECSNLIKKQDSKISECLNKIEELSTKCSNLEKENAVLKIAINKQEQHTRLNSVELHGIPEIKGENVIETIMYVSRALNVELNTNMIDCCYRLPAKQLKPNNSRSIFLKLISRIKKEEIMKAKKVRSTLTVQDIFKSDMNIPFQNRINPNEPVYVNESLTSANKVLFAKCAEFKKKNNVKFLWVKNGKILMRQKENSKVYVIEETENLNDVH</sequence>
<dbReference type="Proteomes" id="UP001153737">
    <property type="component" value="Chromosome 15"/>
</dbReference>
<organism evidence="3 4">
    <name type="scientific">Phaedon cochleariae</name>
    <name type="common">Mustard beetle</name>
    <dbReference type="NCBI Taxonomy" id="80249"/>
    <lineage>
        <taxon>Eukaryota</taxon>
        <taxon>Metazoa</taxon>
        <taxon>Ecdysozoa</taxon>
        <taxon>Arthropoda</taxon>
        <taxon>Hexapoda</taxon>
        <taxon>Insecta</taxon>
        <taxon>Pterygota</taxon>
        <taxon>Neoptera</taxon>
        <taxon>Endopterygota</taxon>
        <taxon>Coleoptera</taxon>
        <taxon>Polyphaga</taxon>
        <taxon>Cucujiformia</taxon>
        <taxon>Chrysomeloidea</taxon>
        <taxon>Chrysomelidae</taxon>
        <taxon>Chrysomelinae</taxon>
        <taxon>Chrysomelini</taxon>
        <taxon>Phaedon</taxon>
    </lineage>
</organism>
<dbReference type="AlphaFoldDB" id="A0A9P0GR59"/>
<dbReference type="EMBL" id="OU896721">
    <property type="protein sequence ID" value="CAH1153882.1"/>
    <property type="molecule type" value="Genomic_DNA"/>
</dbReference>
<evidence type="ECO:0000313" key="3">
    <source>
        <dbReference type="EMBL" id="CAH1153882.1"/>
    </source>
</evidence>
<evidence type="ECO:0000313" key="4">
    <source>
        <dbReference type="Proteomes" id="UP001153737"/>
    </source>
</evidence>
<accession>A0A9P0GR59</accession>
<evidence type="ECO:0000259" key="2">
    <source>
        <dbReference type="Pfam" id="PF25298"/>
    </source>
</evidence>
<protein>
    <recommendedName>
        <fullName evidence="2">FP protein C-terminal domain-containing protein</fullName>
    </recommendedName>
</protein>
<dbReference type="InterPro" id="IPR057251">
    <property type="entry name" value="FP_C"/>
</dbReference>
<keyword evidence="1" id="KW-0175">Coiled coil</keyword>
<dbReference type="OrthoDB" id="6773084at2759"/>